<name>A0A1G4GAK0_9BACT</name>
<dbReference type="InterPro" id="IPR029044">
    <property type="entry name" value="Nucleotide-diphossugar_trans"/>
</dbReference>
<protein>
    <submittedName>
        <fullName evidence="3">Glycosyltransferase</fullName>
        <ecNumber evidence="3">2.-.-.-</ecNumber>
    </submittedName>
</protein>
<dbReference type="Pfam" id="PF00535">
    <property type="entry name" value="Glycos_transf_2"/>
    <property type="match status" value="1"/>
</dbReference>
<dbReference type="SUPFAM" id="SSF53448">
    <property type="entry name" value="Nucleotide-diphospho-sugar transferases"/>
    <property type="match status" value="1"/>
</dbReference>
<organism evidence="3 4">
    <name type="scientific">Petrimonas mucosa</name>
    <dbReference type="NCBI Taxonomy" id="1642646"/>
    <lineage>
        <taxon>Bacteria</taxon>
        <taxon>Pseudomonadati</taxon>
        <taxon>Bacteroidota</taxon>
        <taxon>Bacteroidia</taxon>
        <taxon>Bacteroidales</taxon>
        <taxon>Dysgonomonadaceae</taxon>
        <taxon>Petrimonas</taxon>
    </lineage>
</organism>
<evidence type="ECO:0000313" key="3">
    <source>
        <dbReference type="EMBL" id="SCM59547.1"/>
    </source>
</evidence>
<reference evidence="3 4" key="1">
    <citation type="submission" date="2016-08" db="EMBL/GenBank/DDBJ databases">
        <authorList>
            <person name="Seilhamer J.J."/>
        </authorList>
    </citation>
    <scope>NUCLEOTIDE SEQUENCE [LARGE SCALE GENOMIC DNA]</scope>
    <source>
        <strain evidence="3">ING2-E5A</strain>
    </source>
</reference>
<evidence type="ECO:0000256" key="1">
    <source>
        <dbReference type="ARBA" id="ARBA00038494"/>
    </source>
</evidence>
<accession>A0A1G4GAK0</accession>
<sequence length="285" mass="32781">MNWYAKYLSIFEKPFSSVPRETVEEIRDKLNWMKSDEPLASVVVIAHNEETRLLSCLWSLSDMVCRYPVEIIGVNNNSSDKTEEVFKAVGITPYFEEKKSCGYARQRGLYNAKGKYYICIDSDTMYPPAYLETMIEQLEKPGIVGVSAFWSFIPDANHSKWGLKLYEFARDLYIRAIYIRRPERGVRGMVFAYVAEYGRKVGYRVELIRGEDGSMALGLKRYGEIRLITSRKARAVTASNTLDADGSLFNSFKVRVARAVRNFKFLFTKQTEPPKDEESNLIKKG</sequence>
<dbReference type="AlphaFoldDB" id="A0A1G4GAK0"/>
<evidence type="ECO:0000259" key="2">
    <source>
        <dbReference type="Pfam" id="PF00535"/>
    </source>
</evidence>
<keyword evidence="4" id="KW-1185">Reference proteome</keyword>
<proteinExistence type="inferred from homology"/>
<dbReference type="KEGG" id="pmuc:ING2E5A_2752"/>
<gene>
    <name evidence="3" type="ORF">ING2E5A_2752</name>
</gene>
<evidence type="ECO:0000313" key="4">
    <source>
        <dbReference type="Proteomes" id="UP000178485"/>
    </source>
</evidence>
<dbReference type="Gene3D" id="3.90.550.10">
    <property type="entry name" value="Spore Coat Polysaccharide Biosynthesis Protein SpsA, Chain A"/>
    <property type="match status" value="1"/>
</dbReference>
<dbReference type="InterPro" id="IPR001173">
    <property type="entry name" value="Glyco_trans_2-like"/>
</dbReference>
<comment type="similarity">
    <text evidence="1">Belongs to the glycosyltransferase 2 family. WaaE/KdtX subfamily.</text>
</comment>
<dbReference type="PANTHER" id="PTHR43630">
    <property type="entry name" value="POLY-BETA-1,6-N-ACETYL-D-GLUCOSAMINE SYNTHASE"/>
    <property type="match status" value="1"/>
</dbReference>
<dbReference type="PANTHER" id="PTHR43630:SF2">
    <property type="entry name" value="GLYCOSYLTRANSFERASE"/>
    <property type="match status" value="1"/>
</dbReference>
<dbReference type="RefSeq" id="WP_071137821.1">
    <property type="nucleotide sequence ID" value="NZ_LT608328.1"/>
</dbReference>
<dbReference type="GO" id="GO:0016740">
    <property type="term" value="F:transferase activity"/>
    <property type="evidence" value="ECO:0007669"/>
    <property type="project" value="UniProtKB-KW"/>
</dbReference>
<dbReference type="Proteomes" id="UP000178485">
    <property type="component" value="Chromosome i"/>
</dbReference>
<dbReference type="EC" id="2.-.-.-" evidence="3"/>
<dbReference type="CDD" id="cd00761">
    <property type="entry name" value="Glyco_tranf_GTA_type"/>
    <property type="match status" value="1"/>
</dbReference>
<dbReference type="EMBL" id="LT608328">
    <property type="protein sequence ID" value="SCM59547.1"/>
    <property type="molecule type" value="Genomic_DNA"/>
</dbReference>
<dbReference type="STRING" id="1642646.ING2E5A_2752"/>
<feature type="domain" description="Glycosyltransferase 2-like" evidence="2">
    <location>
        <begin position="41"/>
        <end position="172"/>
    </location>
</feature>
<keyword evidence="3" id="KW-0808">Transferase</keyword>